<reference evidence="2 3" key="1">
    <citation type="submission" date="2024-02" db="EMBL/GenBank/DDBJ databases">
        <title>A draft genome for the cacao thread blight pathogen Marasmius crinis-equi.</title>
        <authorList>
            <person name="Cohen S.P."/>
            <person name="Baruah I.K."/>
            <person name="Amoako-Attah I."/>
            <person name="Bukari Y."/>
            <person name="Meinhardt L.W."/>
            <person name="Bailey B.A."/>
        </authorList>
    </citation>
    <scope>NUCLEOTIDE SEQUENCE [LARGE SCALE GENOMIC DNA]</scope>
    <source>
        <strain evidence="2 3">GH-76</strain>
    </source>
</reference>
<feature type="non-terminal residue" evidence="2">
    <location>
        <position position="116"/>
    </location>
</feature>
<feature type="region of interest" description="Disordered" evidence="1">
    <location>
        <begin position="1"/>
        <end position="25"/>
    </location>
</feature>
<sequence length="116" mass="13112">MTSVQVPPPFNTSNGEVAGTLNNPDDREVQMKEFTNDLCKRIQETRRAFEDTDTRSMARTEILSWGSGAPAKMPCARYDDRFTTSESCASTKHLQRYNSLLNRSKTDANMLKVLCD</sequence>
<feature type="compositionally biased region" description="Pro residues" evidence="1">
    <location>
        <begin position="1"/>
        <end position="10"/>
    </location>
</feature>
<dbReference type="Proteomes" id="UP001465976">
    <property type="component" value="Unassembled WGS sequence"/>
</dbReference>
<accession>A0ABR3EK28</accession>
<evidence type="ECO:0000313" key="3">
    <source>
        <dbReference type="Proteomes" id="UP001465976"/>
    </source>
</evidence>
<evidence type="ECO:0000256" key="1">
    <source>
        <dbReference type="SAM" id="MobiDB-lite"/>
    </source>
</evidence>
<comment type="caution">
    <text evidence="2">The sequence shown here is derived from an EMBL/GenBank/DDBJ whole genome shotgun (WGS) entry which is preliminary data.</text>
</comment>
<evidence type="ECO:0000313" key="2">
    <source>
        <dbReference type="EMBL" id="KAL0563231.1"/>
    </source>
</evidence>
<dbReference type="EMBL" id="JBAHYK010003761">
    <property type="protein sequence ID" value="KAL0563231.1"/>
    <property type="molecule type" value="Genomic_DNA"/>
</dbReference>
<organism evidence="2 3">
    <name type="scientific">Marasmius crinis-equi</name>
    <dbReference type="NCBI Taxonomy" id="585013"/>
    <lineage>
        <taxon>Eukaryota</taxon>
        <taxon>Fungi</taxon>
        <taxon>Dikarya</taxon>
        <taxon>Basidiomycota</taxon>
        <taxon>Agaricomycotina</taxon>
        <taxon>Agaricomycetes</taxon>
        <taxon>Agaricomycetidae</taxon>
        <taxon>Agaricales</taxon>
        <taxon>Marasmiineae</taxon>
        <taxon>Marasmiaceae</taxon>
        <taxon>Marasmius</taxon>
    </lineage>
</organism>
<keyword evidence="3" id="KW-1185">Reference proteome</keyword>
<feature type="compositionally biased region" description="Polar residues" evidence="1">
    <location>
        <begin position="11"/>
        <end position="23"/>
    </location>
</feature>
<name>A0ABR3EK28_9AGAR</name>
<gene>
    <name evidence="2" type="ORF">V5O48_018843</name>
</gene>
<protein>
    <submittedName>
        <fullName evidence="2">Uncharacterized protein</fullName>
    </submittedName>
</protein>
<proteinExistence type="predicted"/>